<feature type="compositionally biased region" description="Pro residues" evidence="13">
    <location>
        <begin position="1072"/>
        <end position="1097"/>
    </location>
</feature>
<dbReference type="SMART" id="SM00320">
    <property type="entry name" value="WD40"/>
    <property type="match status" value="6"/>
</dbReference>
<dbReference type="GO" id="GO:0007029">
    <property type="term" value="P:endoplasmic reticulum organization"/>
    <property type="evidence" value="ECO:0007669"/>
    <property type="project" value="TreeGrafter"/>
</dbReference>
<evidence type="ECO:0000256" key="6">
    <source>
        <dbReference type="ARBA" id="ARBA00022737"/>
    </source>
</evidence>
<evidence type="ECO:0000313" key="17">
    <source>
        <dbReference type="Proteomes" id="UP000327013"/>
    </source>
</evidence>
<sequence>MARLREISRTAAFAWSNSITKPVLATGTRAGAVDSDFSTETQLELWDLDLNNKDASSELQPIASIPTDSRFYDLAWSEPSTDHPDGVIAGALENGALNLWDAAKLKAKASDALFSSTSKHTGAIKALQFNPHRPELLASAGDKGELYITDLNKPSDPFRIGTTAARSDNFDCLDWNKKVPHILVTGSSAGFVTVWDVKAKKESLTLNNYGRKPVSAVAWNPDVPTKLATAIPTDQDPLILMWDLRNSSAPERILKGHDQGVLSLAWCGQDSDLLLSCGKDNRSICWNPHTAQTVGEFPIVTNWTFQTRWHPRHPSLCATASFDGKIVVQTIQNTKIEAVDATATQTADGADFFAKAQSQPQGASFSLPKPPKWMRRPAGASFGFGGKLVTFRTPEDQPTKSSIKITTFVADESVESSISDFQTALEGDKSASVIESRIEGTESDASKEDWRVIKALTSDAPRKALLSHLGFEDKKEAGAATEPSTEEKDAQANGTATKDSNRLSSFFDNSADSQGFLADLAASKGAKTNNPFQIFKGSESATDKDLTKALLLGNFEEAVDLCLTEKRISDAFMVAVCGGQKCIDKVQAAYFAQQSDGPNYLRLLAAVVGKNLWDVVYNADLANWKEVMATLCTYADQSEFPDLCEALGDRLEEQNASRKDAAFCYLAGSKLEKVVPIWVGDMQEGEKTRTNTSTDESEFSIHVQSLQGFIEKVSIFRSATKYEDKDGKEKSADWKLEPLYQRYAEYADVVAGHGHLDLAQKFLDLLPAQYPAAEVARNRIKQAGRKVGAQRAQPANVSAAANNPFQPMVVPSAAARAPQSAYAPNNAYAPAGFQSQQSPASPFAPGGSYGGFQAPTQSLGPPPQAGMSAPPSGPPPPSNKNVNGASWNDLPENFVTKPVSRRGTPAAPPVASPFSNSNQAPSAYGSSFQAPPPPTKSTPPLPPPPKVGQAPFRTGSPLVDRTLPDPTQRPPSAAASAYAPAPGAPPGGSSNIAPPVAPPARGASPYQPPPSQSAGPPSNRYAPAAGSAPSPAPPGGYNAPGARPIAPSPYAPPQTSTTSSQYGAPPQQGYGAPPPQPQTRPPTGPPPMASGPPPGGPPRGATPSQPPPPPAATAATAQYPAGDRSHIAPEAVPVFEFLNAEVQRVLGKAPAQFKPKVQDTQKRLNILFDQLNNGALSAAVVQTLSQVVQAMQARNFDQAKSIFGDLMKQPEVGGSKWMVGLKNLIPMSSATPPA</sequence>
<feature type="region of interest" description="Disordered" evidence="13">
    <location>
        <begin position="475"/>
        <end position="504"/>
    </location>
</feature>
<dbReference type="FunFam" id="2.130.10.10:FF:000193">
    <property type="entry name" value="Protein transport protein SEC31, putative"/>
    <property type="match status" value="1"/>
</dbReference>
<dbReference type="PANTHER" id="PTHR13923:SF11">
    <property type="entry name" value="SECRETORY 31, ISOFORM D"/>
    <property type="match status" value="1"/>
</dbReference>
<dbReference type="InterPro" id="IPR036322">
    <property type="entry name" value="WD40_repeat_dom_sf"/>
</dbReference>
<feature type="compositionally biased region" description="Polar residues" evidence="13">
    <location>
        <begin position="913"/>
        <end position="929"/>
    </location>
</feature>
<feature type="compositionally biased region" description="Low complexity" evidence="13">
    <location>
        <begin position="1012"/>
        <end position="1044"/>
    </location>
</feature>
<feature type="domain" description="SRA1/Sec31" evidence="14">
    <location>
        <begin position="1094"/>
        <end position="1225"/>
    </location>
</feature>
<evidence type="ECO:0000256" key="13">
    <source>
        <dbReference type="SAM" id="MobiDB-lite"/>
    </source>
</evidence>
<evidence type="ECO:0000259" key="14">
    <source>
        <dbReference type="Pfam" id="PF07304"/>
    </source>
</evidence>
<evidence type="ECO:0000313" key="16">
    <source>
        <dbReference type="EMBL" id="KAB8346260.1"/>
    </source>
</evidence>
<dbReference type="InterPro" id="IPR040251">
    <property type="entry name" value="SEC31-like"/>
</dbReference>
<dbReference type="GO" id="GO:0015031">
    <property type="term" value="P:protein transport"/>
    <property type="evidence" value="ECO:0007669"/>
    <property type="project" value="UniProtKB-KW"/>
</dbReference>
<evidence type="ECO:0000256" key="3">
    <source>
        <dbReference type="ARBA" id="ARBA00009358"/>
    </source>
</evidence>
<dbReference type="AlphaFoldDB" id="A0A5N6KUU2"/>
<dbReference type="PANTHER" id="PTHR13923">
    <property type="entry name" value="SEC31-RELATED PROTEIN"/>
    <property type="match status" value="1"/>
</dbReference>
<keyword evidence="6" id="KW-0677">Repeat</keyword>
<proteinExistence type="inferred from homology"/>
<feature type="domain" description="Sec16 Sec23-binding" evidence="15">
    <location>
        <begin position="547"/>
        <end position="766"/>
    </location>
</feature>
<dbReference type="GO" id="GO:0030127">
    <property type="term" value="C:COPII vesicle coat"/>
    <property type="evidence" value="ECO:0007669"/>
    <property type="project" value="TreeGrafter"/>
</dbReference>
<dbReference type="InterPro" id="IPR024298">
    <property type="entry name" value="Sec16_Sec23-bd"/>
</dbReference>
<keyword evidence="10" id="KW-0472">Membrane</keyword>
<feature type="compositionally biased region" description="Low complexity" evidence="13">
    <location>
        <begin position="970"/>
        <end position="994"/>
    </location>
</feature>
<name>A0A5N6KUU2_9ROSI</name>
<protein>
    <submittedName>
        <fullName evidence="16">Uncharacterized protein</fullName>
    </submittedName>
</protein>
<gene>
    <name evidence="16" type="ORF">FH972_023305</name>
</gene>
<feature type="compositionally biased region" description="Polar residues" evidence="13">
    <location>
        <begin position="492"/>
        <end position="504"/>
    </location>
</feature>
<dbReference type="Pfam" id="PF12931">
    <property type="entry name" value="TPR_Sec16"/>
    <property type="match status" value="1"/>
</dbReference>
<reference evidence="16 17" key="1">
    <citation type="submission" date="2019-06" db="EMBL/GenBank/DDBJ databases">
        <title>A chromosomal-level reference genome of Carpinus fangiana (Coryloideae, Betulaceae).</title>
        <authorList>
            <person name="Yang X."/>
            <person name="Wang Z."/>
            <person name="Zhang L."/>
            <person name="Hao G."/>
            <person name="Liu J."/>
            <person name="Yang Y."/>
        </authorList>
    </citation>
    <scope>NUCLEOTIDE SEQUENCE [LARGE SCALE GENOMIC DNA]</scope>
    <source>
        <strain evidence="16">Cfa_2016G</strain>
        <tissue evidence="16">Leaf</tissue>
    </source>
</reference>
<dbReference type="Gene3D" id="1.25.40.1030">
    <property type="match status" value="1"/>
</dbReference>
<evidence type="ECO:0000259" key="15">
    <source>
        <dbReference type="Pfam" id="PF12931"/>
    </source>
</evidence>
<keyword evidence="9" id="KW-0653">Protein transport</keyword>
<dbReference type="Pfam" id="PF00400">
    <property type="entry name" value="WD40"/>
    <property type="match status" value="1"/>
</dbReference>
<evidence type="ECO:0000256" key="5">
    <source>
        <dbReference type="ARBA" id="ARBA00022574"/>
    </source>
</evidence>
<evidence type="ECO:0000256" key="7">
    <source>
        <dbReference type="ARBA" id="ARBA00022824"/>
    </source>
</evidence>
<dbReference type="InterPro" id="IPR009917">
    <property type="entry name" value="SRA1/Sec31"/>
</dbReference>
<dbReference type="InterPro" id="IPR001680">
    <property type="entry name" value="WD40_rpt"/>
</dbReference>
<evidence type="ECO:0000256" key="12">
    <source>
        <dbReference type="PROSITE-ProRule" id="PRU00221"/>
    </source>
</evidence>
<dbReference type="SUPFAM" id="SSF50978">
    <property type="entry name" value="WD40 repeat-like"/>
    <property type="match status" value="1"/>
</dbReference>
<dbReference type="Gene3D" id="1.20.940.10">
    <property type="entry name" value="Functional domain of the splicing factor Prp18"/>
    <property type="match status" value="1"/>
</dbReference>
<dbReference type="Gene3D" id="2.130.10.10">
    <property type="entry name" value="YVTN repeat-like/Quinoprotein amine dehydrogenase"/>
    <property type="match status" value="1"/>
</dbReference>
<dbReference type="OrthoDB" id="542917at2759"/>
<accession>A0A5N6KUU2</accession>
<evidence type="ECO:0000256" key="8">
    <source>
        <dbReference type="ARBA" id="ARBA00022892"/>
    </source>
</evidence>
<feature type="repeat" description="WD" evidence="12">
    <location>
        <begin position="254"/>
        <end position="296"/>
    </location>
</feature>
<evidence type="ECO:0000256" key="1">
    <source>
        <dbReference type="ARBA" id="ARBA00004299"/>
    </source>
</evidence>
<dbReference type="GO" id="GO:0005198">
    <property type="term" value="F:structural molecule activity"/>
    <property type="evidence" value="ECO:0007669"/>
    <property type="project" value="TreeGrafter"/>
</dbReference>
<dbReference type="Pfam" id="PF07304">
    <property type="entry name" value="SRA1"/>
    <property type="match status" value="1"/>
</dbReference>
<dbReference type="GO" id="GO:0090110">
    <property type="term" value="P:COPII-coated vesicle cargo loading"/>
    <property type="evidence" value="ECO:0007669"/>
    <property type="project" value="TreeGrafter"/>
</dbReference>
<comment type="caution">
    <text evidence="16">The sequence shown here is derived from an EMBL/GenBank/DDBJ whole genome shotgun (WGS) entry which is preliminary data.</text>
</comment>
<organism evidence="16 17">
    <name type="scientific">Carpinus fangiana</name>
    <dbReference type="NCBI Taxonomy" id="176857"/>
    <lineage>
        <taxon>Eukaryota</taxon>
        <taxon>Viridiplantae</taxon>
        <taxon>Streptophyta</taxon>
        <taxon>Embryophyta</taxon>
        <taxon>Tracheophyta</taxon>
        <taxon>Spermatophyta</taxon>
        <taxon>Magnoliopsida</taxon>
        <taxon>eudicotyledons</taxon>
        <taxon>Gunneridae</taxon>
        <taxon>Pentapetalae</taxon>
        <taxon>rosids</taxon>
        <taxon>fabids</taxon>
        <taxon>Fagales</taxon>
        <taxon>Betulaceae</taxon>
        <taxon>Carpinus</taxon>
    </lineage>
</organism>
<evidence type="ECO:0000256" key="11">
    <source>
        <dbReference type="ARBA" id="ARBA00023329"/>
    </source>
</evidence>
<keyword evidence="8" id="KW-0931">ER-Golgi transport</keyword>
<dbReference type="EMBL" id="VIBQ01000013">
    <property type="protein sequence ID" value="KAB8346260.1"/>
    <property type="molecule type" value="Genomic_DNA"/>
</dbReference>
<dbReference type="PROSITE" id="PS50082">
    <property type="entry name" value="WD_REPEATS_2"/>
    <property type="match status" value="1"/>
</dbReference>
<keyword evidence="4" id="KW-0813">Transport</keyword>
<evidence type="ECO:0000256" key="4">
    <source>
        <dbReference type="ARBA" id="ARBA00022448"/>
    </source>
</evidence>
<feature type="region of interest" description="Disordered" evidence="13">
    <location>
        <begin position="832"/>
        <end position="1120"/>
    </location>
</feature>
<comment type="similarity">
    <text evidence="3">Belongs to the WD repeat SEC31 family.</text>
</comment>
<feature type="compositionally biased region" description="Pro residues" evidence="13">
    <location>
        <begin position="930"/>
        <end position="946"/>
    </location>
</feature>
<dbReference type="GO" id="GO:0070971">
    <property type="term" value="C:endoplasmic reticulum exit site"/>
    <property type="evidence" value="ECO:0007669"/>
    <property type="project" value="TreeGrafter"/>
</dbReference>
<dbReference type="Proteomes" id="UP000327013">
    <property type="component" value="Unassembled WGS sequence"/>
</dbReference>
<keyword evidence="11" id="KW-0968">Cytoplasmic vesicle</keyword>
<keyword evidence="5 12" id="KW-0853">WD repeat</keyword>
<evidence type="ECO:0000256" key="2">
    <source>
        <dbReference type="ARBA" id="ARBA00004397"/>
    </source>
</evidence>
<evidence type="ECO:0000256" key="9">
    <source>
        <dbReference type="ARBA" id="ARBA00022927"/>
    </source>
</evidence>
<keyword evidence="7" id="KW-0256">Endoplasmic reticulum</keyword>
<dbReference type="GO" id="GO:0005789">
    <property type="term" value="C:endoplasmic reticulum membrane"/>
    <property type="evidence" value="ECO:0007669"/>
    <property type="project" value="UniProtKB-SubCell"/>
</dbReference>
<comment type="subcellular location">
    <subcellularLocation>
        <location evidence="1">Cytoplasmic vesicle</location>
        <location evidence="1">COPII-coated vesicle membrane</location>
        <topology evidence="1">Peripheral membrane protein</topology>
        <orientation evidence="1">Cytoplasmic side</orientation>
    </subcellularLocation>
    <subcellularLocation>
        <location evidence="2">Endoplasmic reticulum membrane</location>
        <topology evidence="2">Peripheral membrane protein</topology>
        <orientation evidence="2">Cytoplasmic side</orientation>
    </subcellularLocation>
</comment>
<keyword evidence="17" id="KW-1185">Reference proteome</keyword>
<dbReference type="InterPro" id="IPR015943">
    <property type="entry name" value="WD40/YVTN_repeat-like_dom_sf"/>
</dbReference>
<evidence type="ECO:0000256" key="10">
    <source>
        <dbReference type="ARBA" id="ARBA00023136"/>
    </source>
</evidence>
<feature type="compositionally biased region" description="Low complexity" evidence="13">
    <location>
        <begin position="1061"/>
        <end position="1071"/>
    </location>
</feature>